<evidence type="ECO:0000256" key="2">
    <source>
        <dbReference type="ARBA" id="ARBA00007069"/>
    </source>
</evidence>
<dbReference type="EMBL" id="UGHV01000001">
    <property type="protein sequence ID" value="STO97141.1"/>
    <property type="molecule type" value="Genomic_DNA"/>
</dbReference>
<dbReference type="PANTHER" id="PTHR30425">
    <property type="entry name" value="PHOSPHATE TRANSPORT SYSTEM PERMEASE PROTEIN PST"/>
    <property type="match status" value="1"/>
</dbReference>
<keyword evidence="4 10" id="KW-1003">Cell membrane</keyword>
<evidence type="ECO:0000256" key="3">
    <source>
        <dbReference type="ARBA" id="ARBA00022448"/>
    </source>
</evidence>
<dbReference type="InterPro" id="IPR011864">
    <property type="entry name" value="Phosphate_PstC"/>
</dbReference>
<dbReference type="Pfam" id="PF00528">
    <property type="entry name" value="BPD_transp_1"/>
    <property type="match status" value="1"/>
</dbReference>
<dbReference type="PANTHER" id="PTHR30425:SF1">
    <property type="entry name" value="PHOSPHATE TRANSPORT SYSTEM PERMEASE PROTEIN PSTC"/>
    <property type="match status" value="1"/>
</dbReference>
<keyword evidence="5 10" id="KW-0592">Phosphate transport</keyword>
<keyword evidence="8 9" id="KW-0472">Membrane</keyword>
<comment type="caution">
    <text evidence="10">Lacks conserved residue(s) required for the propagation of feature annotation.</text>
</comment>
<reference evidence="12 13" key="1">
    <citation type="submission" date="2018-06" db="EMBL/GenBank/DDBJ databases">
        <authorList>
            <consortium name="Pathogen Informatics"/>
            <person name="Doyle S."/>
        </authorList>
    </citation>
    <scope>NUCLEOTIDE SEQUENCE [LARGE SCALE GENOMIC DNA]</scope>
    <source>
        <strain evidence="12 13">NCTC12410</strain>
    </source>
</reference>
<dbReference type="CDD" id="cd06261">
    <property type="entry name" value="TM_PBP2"/>
    <property type="match status" value="1"/>
</dbReference>
<dbReference type="InterPro" id="IPR000515">
    <property type="entry name" value="MetI-like"/>
</dbReference>
<comment type="function">
    <text evidence="10">Part of the binding-protein-dependent transport system for phosphate; probably responsible for the translocation of the substrate across the membrane.</text>
</comment>
<dbReference type="NCBIfam" id="TIGR02138">
    <property type="entry name" value="phosphate_pstC"/>
    <property type="match status" value="1"/>
</dbReference>
<evidence type="ECO:0000256" key="4">
    <source>
        <dbReference type="ARBA" id="ARBA00022475"/>
    </source>
</evidence>
<sequence>MRLCVVMFGLRFYRIFTKGLRVFTRRGYNRTKLTQRHLMPKAKSSARKIQVQFHLAQRNYKRIIKRMRTSLLDPLDPIEATAQAPATSATQDLAPTQAFVQSCKQLLRTIRAKALRGIAVVLEMPYKHEARVACLEFVMSVLFAFCALLCVVAVLAICFFLFGKAVPTIMEVGVWDFLLGDRWMPTSEVFGIFPMIIGSLLVSVLSVIMGAAVGVLSAVYLAYFCKQSMLRILTPCVELLAGIPSIVYGFFGLVVLVEFVDFFADNGGKGLLTASLLLAIMILPTIILISKTSIEAVPKSYYEGAIALGASKERAVFFVVLKAARSGILASIVLGMGRAIGEAMAVIIVAGNQPLIPESITDGVRTLTTNIVMELGYAEGLHRDVLIACGVVLFAFILLLNLCFRAVAKRL</sequence>
<dbReference type="InterPro" id="IPR051124">
    <property type="entry name" value="Phosphate_Transport_Permease"/>
</dbReference>
<evidence type="ECO:0000256" key="5">
    <source>
        <dbReference type="ARBA" id="ARBA00022592"/>
    </source>
</evidence>
<dbReference type="GO" id="GO:0006817">
    <property type="term" value="P:phosphate ion transport"/>
    <property type="evidence" value="ECO:0007669"/>
    <property type="project" value="UniProtKB-KW"/>
</dbReference>
<keyword evidence="6 9" id="KW-0812">Transmembrane</keyword>
<feature type="transmembrane region" description="Helical" evidence="9">
    <location>
        <begin position="137"/>
        <end position="162"/>
    </location>
</feature>
<accession>A0A377J3U1</accession>
<evidence type="ECO:0000259" key="11">
    <source>
        <dbReference type="PROSITE" id="PS50928"/>
    </source>
</evidence>
<feature type="transmembrane region" description="Helical" evidence="9">
    <location>
        <begin position="192"/>
        <end position="225"/>
    </location>
</feature>
<evidence type="ECO:0000256" key="6">
    <source>
        <dbReference type="ARBA" id="ARBA00022692"/>
    </source>
</evidence>
<evidence type="ECO:0000256" key="1">
    <source>
        <dbReference type="ARBA" id="ARBA00004651"/>
    </source>
</evidence>
<evidence type="ECO:0000313" key="13">
    <source>
        <dbReference type="Proteomes" id="UP000254841"/>
    </source>
</evidence>
<feature type="transmembrane region" description="Helical" evidence="9">
    <location>
        <begin position="237"/>
        <end position="259"/>
    </location>
</feature>
<evidence type="ECO:0000256" key="9">
    <source>
        <dbReference type="RuleBase" id="RU363032"/>
    </source>
</evidence>
<evidence type="ECO:0000256" key="10">
    <source>
        <dbReference type="RuleBase" id="RU363054"/>
    </source>
</evidence>
<evidence type="ECO:0000256" key="8">
    <source>
        <dbReference type="ARBA" id="ARBA00023136"/>
    </source>
</evidence>
<dbReference type="PROSITE" id="PS50928">
    <property type="entry name" value="ABC_TM1"/>
    <property type="match status" value="1"/>
</dbReference>
<dbReference type="GO" id="GO:0005886">
    <property type="term" value="C:plasma membrane"/>
    <property type="evidence" value="ECO:0007669"/>
    <property type="project" value="UniProtKB-SubCell"/>
</dbReference>
<keyword evidence="3 9" id="KW-0813">Transport</keyword>
<name>A0A377J3U1_9HELI</name>
<dbReference type="AlphaFoldDB" id="A0A377J3U1"/>
<dbReference type="Gene3D" id="1.10.3720.10">
    <property type="entry name" value="MetI-like"/>
    <property type="match status" value="1"/>
</dbReference>
<feature type="transmembrane region" description="Helical" evidence="9">
    <location>
        <begin position="385"/>
        <end position="408"/>
    </location>
</feature>
<feature type="transmembrane region" description="Helical" evidence="9">
    <location>
        <begin position="271"/>
        <end position="289"/>
    </location>
</feature>
<comment type="subcellular location">
    <subcellularLocation>
        <location evidence="1 9">Cell membrane</location>
        <topology evidence="1 9">Multi-pass membrane protein</topology>
    </subcellularLocation>
</comment>
<gene>
    <name evidence="12" type="primary">pstC</name>
    <name evidence="12" type="ORF">NCTC12410_00963</name>
</gene>
<dbReference type="InterPro" id="IPR035906">
    <property type="entry name" value="MetI-like_sf"/>
</dbReference>
<proteinExistence type="inferred from homology"/>
<keyword evidence="7 9" id="KW-1133">Transmembrane helix</keyword>
<evidence type="ECO:0000256" key="7">
    <source>
        <dbReference type="ARBA" id="ARBA00022989"/>
    </source>
</evidence>
<feature type="domain" description="ABC transmembrane type-1" evidence="11">
    <location>
        <begin position="196"/>
        <end position="404"/>
    </location>
</feature>
<dbReference type="GO" id="GO:0005315">
    <property type="term" value="F:phosphate transmembrane transporter activity"/>
    <property type="evidence" value="ECO:0007669"/>
    <property type="project" value="InterPro"/>
</dbReference>
<dbReference type="SUPFAM" id="SSF161098">
    <property type="entry name" value="MetI-like"/>
    <property type="match status" value="1"/>
</dbReference>
<dbReference type="Proteomes" id="UP000254841">
    <property type="component" value="Unassembled WGS sequence"/>
</dbReference>
<comment type="similarity">
    <text evidence="2 10">Belongs to the binding-protein-dependent transport system permease family. CysTW subfamily.</text>
</comment>
<evidence type="ECO:0000313" key="12">
    <source>
        <dbReference type="EMBL" id="STO97141.1"/>
    </source>
</evidence>
<protein>
    <recommendedName>
        <fullName evidence="10">Phosphate transport system permease protein</fullName>
    </recommendedName>
</protein>
<organism evidence="12 13">
    <name type="scientific">Helicobacter canis</name>
    <dbReference type="NCBI Taxonomy" id="29419"/>
    <lineage>
        <taxon>Bacteria</taxon>
        <taxon>Pseudomonadati</taxon>
        <taxon>Campylobacterota</taxon>
        <taxon>Epsilonproteobacteria</taxon>
        <taxon>Campylobacterales</taxon>
        <taxon>Helicobacteraceae</taxon>
        <taxon>Helicobacter</taxon>
    </lineage>
</organism>